<keyword evidence="1" id="KW-0472">Membrane</keyword>
<evidence type="ECO:0000256" key="1">
    <source>
        <dbReference type="SAM" id="Phobius"/>
    </source>
</evidence>
<feature type="transmembrane region" description="Helical" evidence="1">
    <location>
        <begin position="85"/>
        <end position="104"/>
    </location>
</feature>
<accession>A0A3P7NMG6</accession>
<sequence length="114" mass="12578">MLSGCNAWCDEVGWSINTVLENLLNTFNSIDLISPLRNSAGEMQTTLTKLASLEDFDFSTAINQLNQPLTGIPDFAEYIRNLRGLGIVSPVFHLTIFLMVLIVFGGDRQSKVAN</sequence>
<dbReference type="AlphaFoldDB" id="A0A3P7NMG6"/>
<dbReference type="Proteomes" id="UP000281553">
    <property type="component" value="Unassembled WGS sequence"/>
</dbReference>
<gene>
    <name evidence="2" type="ORF">DILT_LOCUS19264</name>
</gene>
<keyword evidence="1" id="KW-0812">Transmembrane</keyword>
<dbReference type="EMBL" id="UYRU01110230">
    <property type="protein sequence ID" value="VDN44105.1"/>
    <property type="molecule type" value="Genomic_DNA"/>
</dbReference>
<evidence type="ECO:0000313" key="2">
    <source>
        <dbReference type="EMBL" id="VDN44105.1"/>
    </source>
</evidence>
<reference evidence="2 3" key="1">
    <citation type="submission" date="2018-11" db="EMBL/GenBank/DDBJ databases">
        <authorList>
            <consortium name="Pathogen Informatics"/>
        </authorList>
    </citation>
    <scope>NUCLEOTIDE SEQUENCE [LARGE SCALE GENOMIC DNA]</scope>
</reference>
<keyword evidence="1" id="KW-1133">Transmembrane helix</keyword>
<protein>
    <submittedName>
        <fullName evidence="2">Uncharacterized protein</fullName>
    </submittedName>
</protein>
<evidence type="ECO:0000313" key="3">
    <source>
        <dbReference type="Proteomes" id="UP000281553"/>
    </source>
</evidence>
<dbReference type="OrthoDB" id="6229420at2759"/>
<name>A0A3P7NMG6_DIBLA</name>
<proteinExistence type="predicted"/>
<keyword evidence="3" id="KW-1185">Reference proteome</keyword>
<organism evidence="2 3">
    <name type="scientific">Dibothriocephalus latus</name>
    <name type="common">Fish tapeworm</name>
    <name type="synonym">Diphyllobothrium latum</name>
    <dbReference type="NCBI Taxonomy" id="60516"/>
    <lineage>
        <taxon>Eukaryota</taxon>
        <taxon>Metazoa</taxon>
        <taxon>Spiralia</taxon>
        <taxon>Lophotrochozoa</taxon>
        <taxon>Platyhelminthes</taxon>
        <taxon>Cestoda</taxon>
        <taxon>Eucestoda</taxon>
        <taxon>Diphyllobothriidea</taxon>
        <taxon>Diphyllobothriidae</taxon>
        <taxon>Dibothriocephalus</taxon>
    </lineage>
</organism>